<evidence type="ECO:0000259" key="10">
    <source>
        <dbReference type="Pfam" id="PF01467"/>
    </source>
</evidence>
<organism evidence="11 12">
    <name type="scientific">Methanococcoides methylutens</name>
    <dbReference type="NCBI Taxonomy" id="2226"/>
    <lineage>
        <taxon>Archaea</taxon>
        <taxon>Methanobacteriati</taxon>
        <taxon>Methanobacteriota</taxon>
        <taxon>Stenosarchaea group</taxon>
        <taxon>Methanomicrobia</taxon>
        <taxon>Methanosarcinales</taxon>
        <taxon>Methanosarcinaceae</taxon>
        <taxon>Methanococcoides</taxon>
    </lineage>
</organism>
<keyword evidence="4 8" id="KW-0548">Nucleotidyltransferase</keyword>
<keyword evidence="3 8" id="KW-0808">Transferase</keyword>
<comment type="subcellular location">
    <subcellularLocation>
        <location evidence="8">Cytoplasm</location>
    </subcellularLocation>
</comment>
<evidence type="ECO:0000256" key="8">
    <source>
        <dbReference type="HAMAP-Rule" id="MF_00243"/>
    </source>
</evidence>
<dbReference type="NCBIfam" id="NF002243">
    <property type="entry name" value="PRK01153.1"/>
    <property type="match status" value="1"/>
</dbReference>
<name>A0A099T5L8_METMT</name>
<evidence type="ECO:0000256" key="5">
    <source>
        <dbReference type="ARBA" id="ARBA00022741"/>
    </source>
</evidence>
<evidence type="ECO:0000256" key="9">
    <source>
        <dbReference type="NCBIfam" id="TIGR01527"/>
    </source>
</evidence>
<dbReference type="UniPathway" id="UPA00253">
    <property type="reaction ID" value="UER00600"/>
</dbReference>
<comment type="pathway">
    <text evidence="8">Cofactor biosynthesis; NAD(+) biosynthesis; NAD(+) from nicotinamide D-ribonucleotide: step 1/1.</text>
</comment>
<comment type="caution">
    <text evidence="11">The sequence shown here is derived from an EMBL/GenBank/DDBJ whole genome shotgun (WGS) entry which is preliminary data.</text>
</comment>
<sequence>MDMKRAFYIGRFQPFHLGHYSVITSIAKEVDELIIGIGSAQRTHESNNPFTAGERVMMIRHALEDIDVHFYALPIDDIQQNPIWVSYVTSRTPPFDTAYTNNPLVIELFEEAGISVKQPPMYHREQHSGTEIRRRMLADEEWKHLVPDAVADVIDEIDGVRRLKRVSGTDGFDY</sequence>
<keyword evidence="8" id="KW-0963">Cytoplasm</keyword>
<dbReference type="PANTHER" id="PTHR21342">
    <property type="entry name" value="PHOSPHOPANTETHEINE ADENYLYLTRANSFERASE"/>
    <property type="match status" value="1"/>
</dbReference>
<dbReference type="GO" id="GO:0005737">
    <property type="term" value="C:cytoplasm"/>
    <property type="evidence" value="ECO:0007669"/>
    <property type="project" value="UniProtKB-SubCell"/>
</dbReference>
<keyword evidence="2 8" id="KW-0662">Pyridine nucleotide biosynthesis</keyword>
<dbReference type="InterPro" id="IPR014729">
    <property type="entry name" value="Rossmann-like_a/b/a_fold"/>
</dbReference>
<proteinExistence type="inferred from homology"/>
<keyword evidence="6 8" id="KW-0067">ATP-binding</keyword>
<dbReference type="NCBIfam" id="TIGR00125">
    <property type="entry name" value="cyt_tran_rel"/>
    <property type="match status" value="1"/>
</dbReference>
<accession>A0A099T5L8</accession>
<evidence type="ECO:0000256" key="1">
    <source>
        <dbReference type="ARBA" id="ARBA00010124"/>
    </source>
</evidence>
<comment type="catalytic activity">
    <reaction evidence="8">
        <text>beta-nicotinamide D-ribonucleotide + ATP + H(+) = diphosphate + NAD(+)</text>
        <dbReference type="Rhea" id="RHEA:21360"/>
        <dbReference type="ChEBI" id="CHEBI:14649"/>
        <dbReference type="ChEBI" id="CHEBI:15378"/>
        <dbReference type="ChEBI" id="CHEBI:30616"/>
        <dbReference type="ChEBI" id="CHEBI:33019"/>
        <dbReference type="ChEBI" id="CHEBI:57540"/>
        <dbReference type="EC" id="2.7.7.1"/>
    </reaction>
</comment>
<dbReference type="AlphaFoldDB" id="A0A099T5L8"/>
<protein>
    <recommendedName>
        <fullName evidence="8 9">Nicotinamide-nucleotide adenylyltransferase</fullName>
        <ecNumber evidence="8 9">2.7.7.1</ecNumber>
    </recommendedName>
    <alternativeName>
        <fullName evidence="8">NAD(+) diphosphorylase</fullName>
    </alternativeName>
    <alternativeName>
        <fullName evidence="8">NAD(+) pyrophosphorylase</fullName>
    </alternativeName>
    <alternativeName>
        <fullName evidence="8">NMN adenylyltransferase</fullName>
    </alternativeName>
</protein>
<evidence type="ECO:0000256" key="3">
    <source>
        <dbReference type="ARBA" id="ARBA00022679"/>
    </source>
</evidence>
<keyword evidence="5 8" id="KW-0547">Nucleotide-binding</keyword>
<gene>
    <name evidence="11" type="ORF">LI82_01475</name>
</gene>
<dbReference type="PANTHER" id="PTHR21342:SF0">
    <property type="entry name" value="BIFUNCTIONAL NMN ADENYLYLTRANSFERASE_NUDIX HYDROLASE"/>
    <property type="match status" value="1"/>
</dbReference>
<dbReference type="HAMAP" id="MF_00243">
    <property type="entry name" value="NMN_adenylyltr"/>
    <property type="match status" value="1"/>
</dbReference>
<evidence type="ECO:0000256" key="2">
    <source>
        <dbReference type="ARBA" id="ARBA00022642"/>
    </source>
</evidence>
<keyword evidence="7 8" id="KW-0520">NAD</keyword>
<evidence type="ECO:0000313" key="11">
    <source>
        <dbReference type="EMBL" id="KGK99453.1"/>
    </source>
</evidence>
<dbReference type="OrthoDB" id="264480at2157"/>
<dbReference type="Gene3D" id="3.40.50.620">
    <property type="entry name" value="HUPs"/>
    <property type="match status" value="1"/>
</dbReference>
<dbReference type="CDD" id="cd02166">
    <property type="entry name" value="NMNAT_Archaea"/>
    <property type="match status" value="1"/>
</dbReference>
<dbReference type="RefSeq" id="WP_048193191.1">
    <property type="nucleotide sequence ID" value="NZ_CAAGSM010000007.1"/>
</dbReference>
<keyword evidence="12" id="KW-1185">Reference proteome</keyword>
<evidence type="ECO:0000256" key="6">
    <source>
        <dbReference type="ARBA" id="ARBA00022840"/>
    </source>
</evidence>
<feature type="domain" description="Cytidyltransferase-like" evidence="10">
    <location>
        <begin position="7"/>
        <end position="135"/>
    </location>
</feature>
<reference evidence="11 12" key="1">
    <citation type="submission" date="2014-09" db="EMBL/GenBank/DDBJ databases">
        <title>Draft genome sequence of an obligately methylotrophic methanogen, Methanococcoides methylutens, isolated from marine sediment.</title>
        <authorList>
            <person name="Guan Y."/>
            <person name="Ngugi D.K."/>
            <person name="Blom J."/>
            <person name="Ali S."/>
            <person name="Ferry J.G."/>
            <person name="Stingl U."/>
        </authorList>
    </citation>
    <scope>NUCLEOTIDE SEQUENCE [LARGE SCALE GENOMIC DNA]</scope>
    <source>
        <strain evidence="11 12">DSM 2657</strain>
    </source>
</reference>
<dbReference type="GO" id="GO:0009435">
    <property type="term" value="P:NAD+ biosynthetic process"/>
    <property type="evidence" value="ECO:0007669"/>
    <property type="project" value="UniProtKB-UniRule"/>
</dbReference>
<dbReference type="EMBL" id="JRHO01000005">
    <property type="protein sequence ID" value="KGK99453.1"/>
    <property type="molecule type" value="Genomic_DNA"/>
</dbReference>
<evidence type="ECO:0000256" key="7">
    <source>
        <dbReference type="ARBA" id="ARBA00023027"/>
    </source>
</evidence>
<dbReference type="InterPro" id="IPR006418">
    <property type="entry name" value="NMN_Atrans_arc"/>
</dbReference>
<comment type="similarity">
    <text evidence="1 8">Belongs to the archaeal NMN adenylyltransferase family.</text>
</comment>
<dbReference type="NCBIfam" id="TIGR01527">
    <property type="entry name" value="arch_NMN_Atrans"/>
    <property type="match status" value="1"/>
</dbReference>
<evidence type="ECO:0000313" key="12">
    <source>
        <dbReference type="Proteomes" id="UP000029859"/>
    </source>
</evidence>
<dbReference type="Pfam" id="PF01467">
    <property type="entry name" value="CTP_transf_like"/>
    <property type="match status" value="1"/>
</dbReference>
<dbReference type="Proteomes" id="UP000029859">
    <property type="component" value="Unassembled WGS sequence"/>
</dbReference>
<dbReference type="GO" id="GO:0000309">
    <property type="term" value="F:nicotinamide-nucleotide adenylyltransferase activity"/>
    <property type="evidence" value="ECO:0007669"/>
    <property type="project" value="UniProtKB-UniRule"/>
</dbReference>
<dbReference type="GO" id="GO:0005524">
    <property type="term" value="F:ATP binding"/>
    <property type="evidence" value="ECO:0007669"/>
    <property type="project" value="UniProtKB-KW"/>
</dbReference>
<dbReference type="EC" id="2.7.7.1" evidence="8 9"/>
<dbReference type="SUPFAM" id="SSF52374">
    <property type="entry name" value="Nucleotidylyl transferase"/>
    <property type="match status" value="1"/>
</dbReference>
<dbReference type="InterPro" id="IPR004821">
    <property type="entry name" value="Cyt_trans-like"/>
</dbReference>
<evidence type="ECO:0000256" key="4">
    <source>
        <dbReference type="ARBA" id="ARBA00022695"/>
    </source>
</evidence>